<name>A0A845DM49_9BACI</name>
<dbReference type="Gene3D" id="1.10.10.10">
    <property type="entry name" value="Winged helix-like DNA-binding domain superfamily/Winged helix DNA-binding domain"/>
    <property type="match status" value="1"/>
</dbReference>
<evidence type="ECO:0000256" key="1">
    <source>
        <dbReference type="SAM" id="MobiDB-lite"/>
    </source>
</evidence>
<feature type="region of interest" description="Disordered" evidence="1">
    <location>
        <begin position="115"/>
        <end position="160"/>
    </location>
</feature>
<dbReference type="InterPro" id="IPR036388">
    <property type="entry name" value="WH-like_DNA-bd_sf"/>
</dbReference>
<evidence type="ECO:0000313" key="2">
    <source>
        <dbReference type="EMBL" id="MYL18691.1"/>
    </source>
</evidence>
<dbReference type="EMBL" id="WMET01000001">
    <property type="protein sequence ID" value="MYL18691.1"/>
    <property type="molecule type" value="Genomic_DNA"/>
</dbReference>
<evidence type="ECO:0008006" key="4">
    <source>
        <dbReference type="Google" id="ProtNLM"/>
    </source>
</evidence>
<dbReference type="Pfam" id="PF13730">
    <property type="entry name" value="HTH_36"/>
    <property type="match status" value="1"/>
</dbReference>
<proteinExistence type="predicted"/>
<gene>
    <name evidence="2" type="ORF">GLW04_02250</name>
</gene>
<feature type="compositionally biased region" description="Polar residues" evidence="1">
    <location>
        <begin position="130"/>
        <end position="144"/>
    </location>
</feature>
<reference evidence="2 3" key="1">
    <citation type="submission" date="2019-11" db="EMBL/GenBank/DDBJ databases">
        <title>Genome sequences of 17 halophilic strains isolated from different environments.</title>
        <authorList>
            <person name="Furrow R.E."/>
        </authorList>
    </citation>
    <scope>NUCLEOTIDE SEQUENCE [LARGE SCALE GENOMIC DNA]</scope>
    <source>
        <strain evidence="2 3">22511_23_Filter</strain>
    </source>
</reference>
<dbReference type="SUPFAM" id="SSF46785">
    <property type="entry name" value="Winged helix' DNA-binding domain"/>
    <property type="match status" value="1"/>
</dbReference>
<accession>A0A845DM49</accession>
<dbReference type="InterPro" id="IPR036390">
    <property type="entry name" value="WH_DNA-bd_sf"/>
</dbReference>
<organism evidence="2 3">
    <name type="scientific">Halobacillus litoralis</name>
    <dbReference type="NCBI Taxonomy" id="45668"/>
    <lineage>
        <taxon>Bacteria</taxon>
        <taxon>Bacillati</taxon>
        <taxon>Bacillota</taxon>
        <taxon>Bacilli</taxon>
        <taxon>Bacillales</taxon>
        <taxon>Bacillaceae</taxon>
        <taxon>Halobacillus</taxon>
    </lineage>
</organism>
<dbReference type="RefSeq" id="WP_160835143.1">
    <property type="nucleotide sequence ID" value="NZ_WMET01000001.1"/>
</dbReference>
<feature type="compositionally biased region" description="Low complexity" evidence="1">
    <location>
        <begin position="115"/>
        <end position="124"/>
    </location>
</feature>
<protein>
    <recommendedName>
        <fullName evidence="4">Helix-turn-helix domain-containing protein</fullName>
    </recommendedName>
</protein>
<dbReference type="Proteomes" id="UP000460949">
    <property type="component" value="Unassembled WGS sequence"/>
</dbReference>
<sequence length="265" mass="30447">MNWINIKEHQRFQTKQELDRHVRSYLYQRKAFLSEGTREVLRYVWRHAVKFPGVAFPKRSTIVSAVRCSESTVVRALRTLEKEGLIERVQTKKPNGRQGVNLIVFLPQPDLFLPSDDTPGDTLPDTPPSFTTSNGSKPRSSKTLQETKRNQRKASFSNIDPLDHSHLPSFIPIPFIEAARPFLSPPDVLKAWRTVESAARQLDVDGNAYISEVVTTFKQAVFAWKHGWVKKGLFPYFYGGLIKQIHTAVEKETRKRLVKYNWVDG</sequence>
<evidence type="ECO:0000313" key="3">
    <source>
        <dbReference type="Proteomes" id="UP000460949"/>
    </source>
</evidence>
<dbReference type="AlphaFoldDB" id="A0A845DM49"/>
<comment type="caution">
    <text evidence="2">The sequence shown here is derived from an EMBL/GenBank/DDBJ whole genome shotgun (WGS) entry which is preliminary data.</text>
</comment>